<sequence length="150" mass="17110">MKRKFLTAFLSMVLAMISVACHSSEERIISFNDLPVHAQQFVKKHFAEVAVSHAEKEKDNGRWEYDVLLSDGTQLEFDAKGEWTSVDCKFSVMPDGIIPANIAADIAKRYPNLKPYKIEKELGGYEIDIPGYELYYNKAGVFIRVEADYH</sequence>
<dbReference type="Gene3D" id="3.40.1420.30">
    <property type="match status" value="1"/>
</dbReference>
<comment type="caution">
    <text evidence="3">The sequence shown here is derived from an EMBL/GenBank/DDBJ whole genome shotgun (WGS) entry which is preliminary data.</text>
</comment>
<dbReference type="Pfam" id="PF11396">
    <property type="entry name" value="PepSY_like"/>
    <property type="match status" value="1"/>
</dbReference>
<feature type="chain" id="PRO_5041693918" description="Putative beta-lactamase-inhibitor-like PepSY-like domain-containing protein" evidence="1">
    <location>
        <begin position="21"/>
        <end position="150"/>
    </location>
</feature>
<dbReference type="EMBL" id="QSFW01000032">
    <property type="protein sequence ID" value="RHA83404.1"/>
    <property type="molecule type" value="Genomic_DNA"/>
</dbReference>
<keyword evidence="1" id="KW-0732">Signal</keyword>
<organism evidence="3 4">
    <name type="scientific">Segatella copri</name>
    <dbReference type="NCBI Taxonomy" id="165179"/>
    <lineage>
        <taxon>Bacteria</taxon>
        <taxon>Pseudomonadati</taxon>
        <taxon>Bacteroidota</taxon>
        <taxon>Bacteroidia</taxon>
        <taxon>Bacteroidales</taxon>
        <taxon>Prevotellaceae</taxon>
        <taxon>Segatella</taxon>
    </lineage>
</organism>
<accession>A0AA92V0B5</accession>
<evidence type="ECO:0000313" key="4">
    <source>
        <dbReference type="Proteomes" id="UP000284990"/>
    </source>
</evidence>
<dbReference type="AlphaFoldDB" id="A0AA92V0B5"/>
<feature type="domain" description="Putative beta-lactamase-inhibitor-like PepSY-like" evidence="2">
    <location>
        <begin position="64"/>
        <end position="143"/>
    </location>
</feature>
<feature type="signal peptide" evidence="1">
    <location>
        <begin position="1"/>
        <end position="20"/>
    </location>
</feature>
<dbReference type="PROSITE" id="PS51257">
    <property type="entry name" value="PROKAR_LIPOPROTEIN"/>
    <property type="match status" value="1"/>
</dbReference>
<evidence type="ECO:0000259" key="2">
    <source>
        <dbReference type="Pfam" id="PF11396"/>
    </source>
</evidence>
<dbReference type="SUPFAM" id="SSF160574">
    <property type="entry name" value="BT0923-like"/>
    <property type="match status" value="1"/>
</dbReference>
<name>A0AA92V0B5_9BACT</name>
<dbReference type="Proteomes" id="UP000284990">
    <property type="component" value="Unassembled WGS sequence"/>
</dbReference>
<gene>
    <name evidence="3" type="ORF">DW916_12915</name>
</gene>
<evidence type="ECO:0000256" key="1">
    <source>
        <dbReference type="SAM" id="SignalP"/>
    </source>
</evidence>
<dbReference type="InterPro" id="IPR021533">
    <property type="entry name" value="PepSY-like"/>
</dbReference>
<proteinExistence type="predicted"/>
<dbReference type="RefSeq" id="WP_118191533.1">
    <property type="nucleotide sequence ID" value="NZ_QSFW01000032.1"/>
</dbReference>
<reference evidence="3 4" key="1">
    <citation type="submission" date="2018-08" db="EMBL/GenBank/DDBJ databases">
        <title>A genome reference for cultivated species of the human gut microbiota.</title>
        <authorList>
            <person name="Zou Y."/>
            <person name="Xue W."/>
            <person name="Luo G."/>
        </authorList>
    </citation>
    <scope>NUCLEOTIDE SEQUENCE [LARGE SCALE GENOMIC DNA]</scope>
    <source>
        <strain evidence="3 4">AM42-23AC</strain>
    </source>
</reference>
<protein>
    <recommendedName>
        <fullName evidence="2">Putative beta-lactamase-inhibitor-like PepSY-like domain-containing protein</fullName>
    </recommendedName>
</protein>
<evidence type="ECO:0000313" key="3">
    <source>
        <dbReference type="EMBL" id="RHA83404.1"/>
    </source>
</evidence>